<feature type="transmembrane region" description="Helical" evidence="7">
    <location>
        <begin position="131"/>
        <end position="155"/>
    </location>
</feature>
<proteinExistence type="predicted"/>
<keyword evidence="3 7" id="KW-0812">Transmembrane</keyword>
<feature type="transmembrane region" description="Helical" evidence="7">
    <location>
        <begin position="310"/>
        <end position="331"/>
    </location>
</feature>
<evidence type="ECO:0000256" key="7">
    <source>
        <dbReference type="SAM" id="Phobius"/>
    </source>
</evidence>
<keyword evidence="6 7" id="KW-0472">Membrane</keyword>
<name>A0ABX2FIT2_9PSEU</name>
<keyword evidence="4 7" id="KW-1133">Transmembrane helix</keyword>
<dbReference type="PANTHER" id="PTHR32468">
    <property type="entry name" value="CATION/H + ANTIPORTER"/>
    <property type="match status" value="1"/>
</dbReference>
<evidence type="ECO:0000256" key="5">
    <source>
        <dbReference type="ARBA" id="ARBA00023065"/>
    </source>
</evidence>
<dbReference type="PANTHER" id="PTHR32468:SF0">
    <property type="entry name" value="K(+)_H(+) ANTIPORTER 1"/>
    <property type="match status" value="1"/>
</dbReference>
<dbReference type="InterPro" id="IPR006153">
    <property type="entry name" value="Cation/H_exchanger_TM"/>
</dbReference>
<feature type="transmembrane region" description="Helical" evidence="7">
    <location>
        <begin position="63"/>
        <end position="83"/>
    </location>
</feature>
<reference evidence="9 10" key="1">
    <citation type="submission" date="2020-01" db="EMBL/GenBank/DDBJ databases">
        <title>Kibdelosporangium persica a novel Actinomycetes from a hot desert in Iran.</title>
        <authorList>
            <person name="Safaei N."/>
            <person name="Zaburannyi N."/>
            <person name="Mueller R."/>
            <person name="Wink J."/>
        </authorList>
    </citation>
    <scope>NUCLEOTIDE SEQUENCE [LARGE SCALE GENOMIC DNA]</scope>
    <source>
        <strain evidence="9 10">4NS15</strain>
    </source>
</reference>
<evidence type="ECO:0000259" key="8">
    <source>
        <dbReference type="Pfam" id="PF00999"/>
    </source>
</evidence>
<keyword evidence="5" id="KW-0406">Ion transport</keyword>
<comment type="subcellular location">
    <subcellularLocation>
        <location evidence="1">Membrane</location>
        <topology evidence="1">Multi-pass membrane protein</topology>
    </subcellularLocation>
</comment>
<feature type="transmembrane region" description="Helical" evidence="7">
    <location>
        <begin position="198"/>
        <end position="218"/>
    </location>
</feature>
<evidence type="ECO:0000313" key="9">
    <source>
        <dbReference type="EMBL" id="NRN71320.1"/>
    </source>
</evidence>
<dbReference type="Proteomes" id="UP000763557">
    <property type="component" value="Unassembled WGS sequence"/>
</dbReference>
<sequence>MAAAGAIVVVLAASWIGRRLAALVRQPAVMGEIAVGLLLGPGLLQACGPQVRELLLPRSTLEALHVIGVAGLALYLVGVAHRLGPGLVAYGRKSLLALTICAVSVPMAIGGGVGFWLLVTDDARLRGDAPAAALVLMFAVSFTVSAVPVLARIIDDRGIAGTRAARLAMASAIIVDAIGWLLLAVAVGLAGAGLSGSVRAAVILVVAVAMVPLVRRLLSRPGVTRLCGRSPTTCRMAVAVVAIVASWAADNLGLTAVFGAVLIAVSLPPDEDWQRVAGAVSSAGRWLLPIFFATAGITVWSAADTTFPVMFAVVVTVLAVLGKTAGVLLGARLGGETGPVRQRLAVLLNTRGLTEIVLVQAGYSAGIITAPVYLVFVVLALVSTAMTGPLLSLLDKRRPLVPQDLATAGGAR</sequence>
<evidence type="ECO:0000256" key="3">
    <source>
        <dbReference type="ARBA" id="ARBA00022692"/>
    </source>
</evidence>
<feature type="transmembrane region" description="Helical" evidence="7">
    <location>
        <begin position="95"/>
        <end position="119"/>
    </location>
</feature>
<evidence type="ECO:0000313" key="10">
    <source>
        <dbReference type="Proteomes" id="UP000763557"/>
    </source>
</evidence>
<feature type="transmembrane region" description="Helical" evidence="7">
    <location>
        <begin position="238"/>
        <end position="266"/>
    </location>
</feature>
<feature type="transmembrane region" description="Helical" evidence="7">
    <location>
        <begin position="167"/>
        <end position="192"/>
    </location>
</feature>
<feature type="domain" description="Cation/H+ exchanger transmembrane" evidence="8">
    <location>
        <begin position="13"/>
        <end position="391"/>
    </location>
</feature>
<accession>A0ABX2FIT2</accession>
<evidence type="ECO:0000256" key="2">
    <source>
        <dbReference type="ARBA" id="ARBA00022448"/>
    </source>
</evidence>
<gene>
    <name evidence="9" type="ORF">GC106_85970</name>
</gene>
<dbReference type="EMBL" id="JAAATY010000059">
    <property type="protein sequence ID" value="NRN71320.1"/>
    <property type="molecule type" value="Genomic_DNA"/>
</dbReference>
<evidence type="ECO:0000256" key="1">
    <source>
        <dbReference type="ARBA" id="ARBA00004141"/>
    </source>
</evidence>
<dbReference type="Gene3D" id="1.20.1530.20">
    <property type="match status" value="1"/>
</dbReference>
<comment type="caution">
    <text evidence="9">The sequence shown here is derived from an EMBL/GenBank/DDBJ whole genome shotgun (WGS) entry which is preliminary data.</text>
</comment>
<protein>
    <submittedName>
        <fullName evidence="9">Transport system membrane component</fullName>
    </submittedName>
</protein>
<evidence type="ECO:0000256" key="6">
    <source>
        <dbReference type="ARBA" id="ARBA00023136"/>
    </source>
</evidence>
<feature type="transmembrane region" description="Helical" evidence="7">
    <location>
        <begin position="372"/>
        <end position="394"/>
    </location>
</feature>
<keyword evidence="2" id="KW-0813">Transport</keyword>
<dbReference type="InterPro" id="IPR038770">
    <property type="entry name" value="Na+/solute_symporter_sf"/>
</dbReference>
<dbReference type="Pfam" id="PF00999">
    <property type="entry name" value="Na_H_Exchanger"/>
    <property type="match status" value="1"/>
</dbReference>
<evidence type="ECO:0000256" key="4">
    <source>
        <dbReference type="ARBA" id="ARBA00022989"/>
    </source>
</evidence>
<organism evidence="9 10">
    <name type="scientific">Kibdelosporangium persicum</name>
    <dbReference type="NCBI Taxonomy" id="2698649"/>
    <lineage>
        <taxon>Bacteria</taxon>
        <taxon>Bacillati</taxon>
        <taxon>Actinomycetota</taxon>
        <taxon>Actinomycetes</taxon>
        <taxon>Pseudonocardiales</taxon>
        <taxon>Pseudonocardiaceae</taxon>
        <taxon>Kibdelosporangium</taxon>
    </lineage>
</organism>
<feature type="transmembrane region" description="Helical" evidence="7">
    <location>
        <begin position="286"/>
        <end position="303"/>
    </location>
</feature>
<keyword evidence="10" id="KW-1185">Reference proteome</keyword>
<dbReference type="InterPro" id="IPR050794">
    <property type="entry name" value="CPA2_transporter"/>
</dbReference>